<sequence>MSKKATENPLLFEEDNDDDVDVMALVGQINDDEDEELNDINAASRKNDTFDILQTENWDPPIILPAQIRCASHTLNLIASAEISLINFDNRSLPKRNALRKAMSKMTALWNKIGHSIVAVKRSFWSV</sequence>
<gene>
    <name evidence="1" type="ORF">OUZ56_012657</name>
</gene>
<name>A0ABQ9Z3P0_9CRUS</name>
<keyword evidence="2" id="KW-1185">Reference proteome</keyword>
<reference evidence="1 2" key="1">
    <citation type="journal article" date="2023" name="Nucleic Acids Res.">
        <title>The hologenome of Daphnia magna reveals possible DNA methylation and microbiome-mediated evolution of the host genome.</title>
        <authorList>
            <person name="Chaturvedi A."/>
            <person name="Li X."/>
            <person name="Dhandapani V."/>
            <person name="Marshall H."/>
            <person name="Kissane S."/>
            <person name="Cuenca-Cambronero M."/>
            <person name="Asole G."/>
            <person name="Calvet F."/>
            <person name="Ruiz-Romero M."/>
            <person name="Marangio P."/>
            <person name="Guigo R."/>
            <person name="Rago D."/>
            <person name="Mirbahai L."/>
            <person name="Eastwood N."/>
            <person name="Colbourne J.K."/>
            <person name="Zhou J."/>
            <person name="Mallon E."/>
            <person name="Orsini L."/>
        </authorList>
    </citation>
    <scope>NUCLEOTIDE SEQUENCE [LARGE SCALE GENOMIC DNA]</scope>
    <source>
        <strain evidence="1">LRV0_1</strain>
    </source>
</reference>
<evidence type="ECO:0000313" key="2">
    <source>
        <dbReference type="Proteomes" id="UP001234178"/>
    </source>
</evidence>
<evidence type="ECO:0000313" key="1">
    <source>
        <dbReference type="EMBL" id="KAK4007502.1"/>
    </source>
</evidence>
<dbReference type="Proteomes" id="UP001234178">
    <property type="component" value="Unassembled WGS sequence"/>
</dbReference>
<organism evidence="1 2">
    <name type="scientific">Daphnia magna</name>
    <dbReference type="NCBI Taxonomy" id="35525"/>
    <lineage>
        <taxon>Eukaryota</taxon>
        <taxon>Metazoa</taxon>
        <taxon>Ecdysozoa</taxon>
        <taxon>Arthropoda</taxon>
        <taxon>Crustacea</taxon>
        <taxon>Branchiopoda</taxon>
        <taxon>Diplostraca</taxon>
        <taxon>Cladocera</taxon>
        <taxon>Anomopoda</taxon>
        <taxon>Daphniidae</taxon>
        <taxon>Daphnia</taxon>
    </lineage>
</organism>
<dbReference type="EMBL" id="JAOYFB010000002">
    <property type="protein sequence ID" value="KAK4007502.1"/>
    <property type="molecule type" value="Genomic_DNA"/>
</dbReference>
<protein>
    <submittedName>
        <fullName evidence="1">Uncharacterized protein</fullName>
    </submittedName>
</protein>
<accession>A0ABQ9Z3P0</accession>
<proteinExistence type="predicted"/>
<comment type="caution">
    <text evidence="1">The sequence shown here is derived from an EMBL/GenBank/DDBJ whole genome shotgun (WGS) entry which is preliminary data.</text>
</comment>